<dbReference type="GO" id="GO:0003677">
    <property type="term" value="F:DNA binding"/>
    <property type="evidence" value="ECO:0007669"/>
    <property type="project" value="UniProtKB-KW"/>
</dbReference>
<keyword evidence="2" id="KW-0238">DNA-binding</keyword>
<evidence type="ECO:0000313" key="5">
    <source>
        <dbReference type="EMBL" id="ATX82466.1"/>
    </source>
</evidence>
<evidence type="ECO:0000259" key="4">
    <source>
        <dbReference type="PROSITE" id="PS50995"/>
    </source>
</evidence>
<accession>A0A2K8LDW2</accession>
<dbReference type="PANTHER" id="PTHR42756">
    <property type="entry name" value="TRANSCRIPTIONAL REGULATOR, MARR"/>
    <property type="match status" value="1"/>
</dbReference>
<evidence type="ECO:0000256" key="3">
    <source>
        <dbReference type="ARBA" id="ARBA00023163"/>
    </source>
</evidence>
<name>A0A2K8LDW2_9PROT</name>
<dbReference type="InterPro" id="IPR036390">
    <property type="entry name" value="WH_DNA-bd_sf"/>
</dbReference>
<organism evidence="5 6">
    <name type="scientific">Mariprofundus ferrinatatus</name>
    <dbReference type="NCBI Taxonomy" id="1921087"/>
    <lineage>
        <taxon>Bacteria</taxon>
        <taxon>Pseudomonadati</taxon>
        <taxon>Pseudomonadota</taxon>
        <taxon>Candidatius Mariprofundia</taxon>
        <taxon>Mariprofundales</taxon>
        <taxon>Mariprofundaceae</taxon>
        <taxon>Mariprofundus</taxon>
    </lineage>
</organism>
<keyword evidence="1" id="KW-0805">Transcription regulation</keyword>
<dbReference type="GO" id="GO:0003700">
    <property type="term" value="F:DNA-binding transcription factor activity"/>
    <property type="evidence" value="ECO:0007669"/>
    <property type="project" value="InterPro"/>
</dbReference>
<dbReference type="InterPro" id="IPR000835">
    <property type="entry name" value="HTH_MarR-typ"/>
</dbReference>
<dbReference type="EMBL" id="CP018800">
    <property type="protein sequence ID" value="ATX82466.1"/>
    <property type="molecule type" value="Genomic_DNA"/>
</dbReference>
<dbReference type="Proteomes" id="UP000231637">
    <property type="component" value="Chromosome"/>
</dbReference>
<feature type="domain" description="HTH marR-type" evidence="4">
    <location>
        <begin position="6"/>
        <end position="143"/>
    </location>
</feature>
<evidence type="ECO:0000256" key="1">
    <source>
        <dbReference type="ARBA" id="ARBA00023015"/>
    </source>
</evidence>
<dbReference type="SMART" id="SM00347">
    <property type="entry name" value="HTH_MARR"/>
    <property type="match status" value="1"/>
</dbReference>
<dbReference type="KEGG" id="mfn:Ga0123462_1608"/>
<evidence type="ECO:0000256" key="2">
    <source>
        <dbReference type="ARBA" id="ARBA00023125"/>
    </source>
</evidence>
<keyword evidence="6" id="KW-1185">Reference proteome</keyword>
<evidence type="ECO:0000313" key="6">
    <source>
        <dbReference type="Proteomes" id="UP000231637"/>
    </source>
</evidence>
<reference evidence="5 6" key="1">
    <citation type="submission" date="2016-12" db="EMBL/GenBank/DDBJ databases">
        <title>Isolation and genomic insights into novel planktonic Zetaproteobacteria from stratified waters of the Chesapeake Bay.</title>
        <authorList>
            <person name="McAllister S.M."/>
            <person name="Kato S."/>
            <person name="Chan C.S."/>
            <person name="Chiu B.K."/>
            <person name="Field E.K."/>
        </authorList>
    </citation>
    <scope>NUCLEOTIDE SEQUENCE [LARGE SCALE GENOMIC DNA]</scope>
    <source>
        <strain evidence="5 6">CP-8</strain>
    </source>
</reference>
<dbReference type="PANTHER" id="PTHR42756:SF1">
    <property type="entry name" value="TRANSCRIPTIONAL REPRESSOR OF EMRAB OPERON"/>
    <property type="match status" value="1"/>
</dbReference>
<proteinExistence type="predicted"/>
<sequence>MPKRFEDGLGYLIHHLMYALRQRLAEQCAASGYPITADELALLMIVYQSGDRSGLSQKELGDTLAKDKAVITRLINSLSSKDLVVRSSDEKDRRVMRVCLTKVGKKAAETLHPGLIDILSQAYSGISQEEFMLARDVLGRMLKNVRESSCK</sequence>
<dbReference type="PROSITE" id="PS50995">
    <property type="entry name" value="HTH_MARR_2"/>
    <property type="match status" value="1"/>
</dbReference>
<dbReference type="SUPFAM" id="SSF46785">
    <property type="entry name" value="Winged helix' DNA-binding domain"/>
    <property type="match status" value="1"/>
</dbReference>
<protein>
    <submittedName>
        <fullName evidence="5">Transcriptional regulator, MarR family</fullName>
    </submittedName>
</protein>
<dbReference type="PRINTS" id="PR00598">
    <property type="entry name" value="HTHMARR"/>
</dbReference>
<keyword evidence="3" id="KW-0804">Transcription</keyword>
<dbReference type="AlphaFoldDB" id="A0A2K8LDW2"/>
<dbReference type="Pfam" id="PF12802">
    <property type="entry name" value="MarR_2"/>
    <property type="match status" value="1"/>
</dbReference>
<dbReference type="Gene3D" id="1.10.10.10">
    <property type="entry name" value="Winged helix-like DNA-binding domain superfamily/Winged helix DNA-binding domain"/>
    <property type="match status" value="1"/>
</dbReference>
<gene>
    <name evidence="5" type="ORF">Ga0123462_1608</name>
</gene>
<dbReference type="InterPro" id="IPR036388">
    <property type="entry name" value="WH-like_DNA-bd_sf"/>
</dbReference>